<evidence type="ECO:0000313" key="13">
    <source>
        <dbReference type="EMBL" id="RLV60777.1"/>
    </source>
</evidence>
<dbReference type="GO" id="GO:0015628">
    <property type="term" value="P:protein secretion by the type II secretion system"/>
    <property type="evidence" value="ECO:0007669"/>
    <property type="project" value="InterPro"/>
</dbReference>
<keyword evidence="3 10" id="KW-0813">Transport</keyword>
<dbReference type="Pfam" id="PF12693">
    <property type="entry name" value="GspL_C"/>
    <property type="match status" value="1"/>
</dbReference>
<proteinExistence type="inferred from homology"/>
<dbReference type="InterPro" id="IPR024230">
    <property type="entry name" value="GspL_cyto_dom"/>
</dbReference>
<dbReference type="Gene3D" id="3.30.1360.100">
    <property type="entry name" value="General secretion pathway protein M, EpsM"/>
    <property type="match status" value="1"/>
</dbReference>
<evidence type="ECO:0000256" key="3">
    <source>
        <dbReference type="ARBA" id="ARBA00022448"/>
    </source>
</evidence>
<dbReference type="Gene3D" id="3.30.420.380">
    <property type="match status" value="1"/>
</dbReference>
<keyword evidence="4" id="KW-1003">Cell membrane</keyword>
<dbReference type="AlphaFoldDB" id="A0A3L8PZE7"/>
<evidence type="ECO:0000259" key="11">
    <source>
        <dbReference type="Pfam" id="PF05134"/>
    </source>
</evidence>
<dbReference type="InterPro" id="IPR007812">
    <property type="entry name" value="T2SS_protein-GspL"/>
</dbReference>
<evidence type="ECO:0000256" key="6">
    <source>
        <dbReference type="ARBA" id="ARBA00022692"/>
    </source>
</evidence>
<dbReference type="Pfam" id="PF05134">
    <property type="entry name" value="T2SSL"/>
    <property type="match status" value="1"/>
</dbReference>
<keyword evidence="6" id="KW-0812">Transmembrane</keyword>
<evidence type="ECO:0000256" key="8">
    <source>
        <dbReference type="ARBA" id="ARBA00022989"/>
    </source>
</evidence>
<evidence type="ECO:0000256" key="10">
    <source>
        <dbReference type="PIRNR" id="PIRNR015761"/>
    </source>
</evidence>
<evidence type="ECO:0000256" key="4">
    <source>
        <dbReference type="ARBA" id="ARBA00022475"/>
    </source>
</evidence>
<comment type="function">
    <text evidence="10">Inner membrane component of the type II secretion system required for the energy-dependent secretion of extracellular factors such as proteases and toxins from the periplasm.</text>
</comment>
<dbReference type="GO" id="GO:0009276">
    <property type="term" value="C:Gram-negative-bacterium-type cell wall"/>
    <property type="evidence" value="ECO:0007669"/>
    <property type="project" value="InterPro"/>
</dbReference>
<keyword evidence="7 10" id="KW-0653">Protein transport</keyword>
<dbReference type="RefSeq" id="WP_121837860.1">
    <property type="nucleotide sequence ID" value="NZ_ML014760.1"/>
</dbReference>
<gene>
    <name evidence="13" type="primary">gspL</name>
    <name evidence="13" type="ORF">D5018_04740</name>
</gene>
<dbReference type="GO" id="GO:0005886">
    <property type="term" value="C:plasma membrane"/>
    <property type="evidence" value="ECO:0007669"/>
    <property type="project" value="UniProtKB-SubCell"/>
</dbReference>
<name>A0A3L8PZE7_9GAMM</name>
<dbReference type="Proteomes" id="UP000281474">
    <property type="component" value="Unassembled WGS sequence"/>
</dbReference>
<comment type="subcellular location">
    <subcellularLocation>
        <location evidence="1">Cell inner membrane</location>
        <topology evidence="1">Single-pass membrane protein</topology>
    </subcellularLocation>
</comment>
<dbReference type="CDD" id="cd24017">
    <property type="entry name" value="ASKHA_T2SSL_N"/>
    <property type="match status" value="1"/>
</dbReference>
<evidence type="ECO:0000256" key="2">
    <source>
        <dbReference type="ARBA" id="ARBA00005318"/>
    </source>
</evidence>
<evidence type="ECO:0000259" key="12">
    <source>
        <dbReference type="Pfam" id="PF12693"/>
    </source>
</evidence>
<dbReference type="InterPro" id="IPR025691">
    <property type="entry name" value="GspL_pp_dom"/>
</dbReference>
<evidence type="ECO:0000256" key="1">
    <source>
        <dbReference type="ARBA" id="ARBA00004377"/>
    </source>
</evidence>
<evidence type="ECO:0000256" key="5">
    <source>
        <dbReference type="ARBA" id="ARBA00022519"/>
    </source>
</evidence>
<dbReference type="SUPFAM" id="SSF53067">
    <property type="entry name" value="Actin-like ATPase domain"/>
    <property type="match status" value="2"/>
</dbReference>
<keyword evidence="5" id="KW-0997">Cell inner membrane</keyword>
<organism evidence="13 14">
    <name type="scientific">Parashewanella curva</name>
    <dbReference type="NCBI Taxonomy" id="2338552"/>
    <lineage>
        <taxon>Bacteria</taxon>
        <taxon>Pseudomonadati</taxon>
        <taxon>Pseudomonadota</taxon>
        <taxon>Gammaproteobacteria</taxon>
        <taxon>Alteromonadales</taxon>
        <taxon>Shewanellaceae</taxon>
        <taxon>Parashewanella</taxon>
    </lineage>
</organism>
<comment type="similarity">
    <text evidence="2 10">Belongs to the GSP L family.</text>
</comment>
<keyword evidence="9" id="KW-0472">Membrane</keyword>
<keyword evidence="8" id="KW-1133">Transmembrane helix</keyword>
<evidence type="ECO:0000313" key="14">
    <source>
        <dbReference type="Proteomes" id="UP000281474"/>
    </source>
</evidence>
<evidence type="ECO:0000256" key="7">
    <source>
        <dbReference type="ARBA" id="ARBA00022927"/>
    </source>
</evidence>
<dbReference type="InterPro" id="IPR043129">
    <property type="entry name" value="ATPase_NBD"/>
</dbReference>
<dbReference type="Gene3D" id="3.30.420.370">
    <property type="match status" value="1"/>
</dbReference>
<feature type="domain" description="GspL periplasmic" evidence="12">
    <location>
        <begin position="247"/>
        <end position="400"/>
    </location>
</feature>
<keyword evidence="14" id="KW-1185">Reference proteome</keyword>
<protein>
    <recommendedName>
        <fullName evidence="10">Type II secretion system protein L</fullName>
        <shortName evidence="10">T2SS protein L</shortName>
    </recommendedName>
</protein>
<comment type="caution">
    <text evidence="13">The sequence shown here is derived from an EMBL/GenBank/DDBJ whole genome shotgun (WGS) entry which is preliminary data.</text>
</comment>
<dbReference type="EMBL" id="QZEI01000011">
    <property type="protein sequence ID" value="RLV60777.1"/>
    <property type="molecule type" value="Genomic_DNA"/>
</dbReference>
<evidence type="ECO:0000256" key="9">
    <source>
        <dbReference type="ARBA" id="ARBA00023136"/>
    </source>
</evidence>
<sequence>MSERLFIRLGTHADDACQWLVWSEQEQEIIASGELADATQLHTLSERAGARPVDALVPTSAITLTQVNLPEKGQRQALKALPFMLEDVLAQDIEQLHFVPGSRNGSSLSVAVVAHEQMQSWVDWVKAAGLNVKRMIPDSLALPLADGCQWAAMDIGNELLVRTGEGQGHSIPSEWQDSVLPKLLPLQDAEDEMDTVTIANYSPMELEGAELLSQPLELPMLVLAKGALHAPMNLMTEQYRPKREGNKTLLLWRNAAFIAAVCILLSFIHKGVDIYQTHKQIEAIKADTAAVFKRATGRSNTSNVEFHLRNLLKQYKGKSSSSDMFAMLEGVTQAFKKVPSVQPNSLRYDGNRSELRLQISADSYDQVEAFKQAIGKGFKVDSGAQNKEDDKVSTILTLRSR</sequence>
<accession>A0A3L8PZE7</accession>
<feature type="domain" description="GspL cytoplasmic actin-ATPase-like" evidence="11">
    <location>
        <begin position="5"/>
        <end position="242"/>
    </location>
</feature>
<dbReference type="GO" id="GO:0015627">
    <property type="term" value="C:type II protein secretion system complex"/>
    <property type="evidence" value="ECO:0007669"/>
    <property type="project" value="InterPro"/>
</dbReference>
<dbReference type="NCBIfam" id="TIGR01709">
    <property type="entry name" value="typeII_sec_gspL"/>
    <property type="match status" value="1"/>
</dbReference>
<dbReference type="PIRSF" id="PIRSF015761">
    <property type="entry name" value="Protein_L"/>
    <property type="match status" value="1"/>
</dbReference>
<reference evidence="13 14" key="1">
    <citation type="submission" date="2018-09" db="EMBL/GenBank/DDBJ databases">
        <title>Phylogeny of the Shewanellaceae, and recommendation for two new genera, Pseudoshewanella and Parashewanella.</title>
        <authorList>
            <person name="Wang G."/>
        </authorList>
    </citation>
    <scope>NUCLEOTIDE SEQUENCE [LARGE SCALE GENOMIC DNA]</scope>
    <source>
        <strain evidence="13 14">C51</strain>
    </source>
</reference>
<dbReference type="OrthoDB" id="7011844at2"/>